<keyword evidence="3" id="KW-1185">Reference proteome</keyword>
<dbReference type="Proteomes" id="UP000265520">
    <property type="component" value="Unassembled WGS sequence"/>
</dbReference>
<reference evidence="2 3" key="1">
    <citation type="journal article" date="2018" name="Front. Plant Sci.">
        <title>Red Clover (Trifolium pratense) and Zigzag Clover (T. medium) - A Picture of Genomic Similarities and Differences.</title>
        <authorList>
            <person name="Dluhosova J."/>
            <person name="Istvanek J."/>
            <person name="Nedelnik J."/>
            <person name="Repkova J."/>
        </authorList>
    </citation>
    <scope>NUCLEOTIDE SEQUENCE [LARGE SCALE GENOMIC DNA]</scope>
    <source>
        <strain evidence="3">cv. 10/8</strain>
        <tissue evidence="2">Leaf</tissue>
    </source>
</reference>
<feature type="non-terminal residue" evidence="2">
    <location>
        <position position="39"/>
    </location>
</feature>
<sequence>MPVPPPHRVTDQPSGYGSHYSSNHMDYSRRAFGEALDNA</sequence>
<feature type="compositionally biased region" description="Polar residues" evidence="1">
    <location>
        <begin position="11"/>
        <end position="24"/>
    </location>
</feature>
<feature type="region of interest" description="Disordered" evidence="1">
    <location>
        <begin position="1"/>
        <end position="24"/>
    </location>
</feature>
<evidence type="ECO:0000313" key="2">
    <source>
        <dbReference type="EMBL" id="MCI39018.1"/>
    </source>
</evidence>
<protein>
    <submittedName>
        <fullName evidence="2">RNA-binding protein 7-like</fullName>
    </submittedName>
</protein>
<comment type="caution">
    <text evidence="2">The sequence shown here is derived from an EMBL/GenBank/DDBJ whole genome shotgun (WGS) entry which is preliminary data.</text>
</comment>
<evidence type="ECO:0000256" key="1">
    <source>
        <dbReference type="SAM" id="MobiDB-lite"/>
    </source>
</evidence>
<dbReference type="EMBL" id="LXQA010262696">
    <property type="protein sequence ID" value="MCI39018.1"/>
    <property type="molecule type" value="Genomic_DNA"/>
</dbReference>
<accession>A0A392RQT3</accession>
<dbReference type="AlphaFoldDB" id="A0A392RQT3"/>
<evidence type="ECO:0000313" key="3">
    <source>
        <dbReference type="Proteomes" id="UP000265520"/>
    </source>
</evidence>
<name>A0A392RQT3_9FABA</name>
<organism evidence="2 3">
    <name type="scientific">Trifolium medium</name>
    <dbReference type="NCBI Taxonomy" id="97028"/>
    <lineage>
        <taxon>Eukaryota</taxon>
        <taxon>Viridiplantae</taxon>
        <taxon>Streptophyta</taxon>
        <taxon>Embryophyta</taxon>
        <taxon>Tracheophyta</taxon>
        <taxon>Spermatophyta</taxon>
        <taxon>Magnoliopsida</taxon>
        <taxon>eudicotyledons</taxon>
        <taxon>Gunneridae</taxon>
        <taxon>Pentapetalae</taxon>
        <taxon>rosids</taxon>
        <taxon>fabids</taxon>
        <taxon>Fabales</taxon>
        <taxon>Fabaceae</taxon>
        <taxon>Papilionoideae</taxon>
        <taxon>50 kb inversion clade</taxon>
        <taxon>NPAAA clade</taxon>
        <taxon>Hologalegina</taxon>
        <taxon>IRL clade</taxon>
        <taxon>Trifolieae</taxon>
        <taxon>Trifolium</taxon>
    </lineage>
</organism>
<proteinExistence type="predicted"/>